<organism evidence="1 2">
    <name type="scientific">Vibrio gallaecicus</name>
    <dbReference type="NCBI Taxonomy" id="552386"/>
    <lineage>
        <taxon>Bacteria</taxon>
        <taxon>Pseudomonadati</taxon>
        <taxon>Pseudomonadota</taxon>
        <taxon>Gammaproteobacteria</taxon>
        <taxon>Vibrionales</taxon>
        <taxon>Vibrionaceae</taxon>
        <taxon>Vibrio</taxon>
    </lineage>
</organism>
<name>A0ABV4NHK1_9VIBR</name>
<reference evidence="1 2" key="1">
    <citation type="journal article" date="2024" name="ISME J.">
        <title>Tailless and filamentous prophages are predominant in marine Vibrio.</title>
        <authorList>
            <person name="Steensen K."/>
            <person name="Seneca J."/>
            <person name="Bartlau N."/>
            <person name="Yu X.A."/>
            <person name="Hussain F.A."/>
            <person name="Polz M.F."/>
        </authorList>
    </citation>
    <scope>NUCLEOTIDE SEQUENCE [LARGE SCALE GENOMIC DNA]</scope>
    <source>
        <strain evidence="1 2">10N.222.51.A1</strain>
    </source>
</reference>
<protein>
    <recommendedName>
        <fullName evidence="3">DUF4230 domain-containing protein</fullName>
    </recommendedName>
</protein>
<sequence>MERLILVVAIILLAGASSWLWFENHNLNKQVEDEIEKSKISVSATMLSKATEFTFMKVTANYTYHMKQKDLGPRKGNWEAIYTWDYPFNFGYKIEDEWNWCIKVNEEERTVSINAPQIKQLNESAASPKVEAIFNGGVRSTQIAAQEWIVVLANKKVKEAAEAYLDNQTVKESVKQALASFFRGILNDARKGMKPINEVIVNIKDDDVCIN</sequence>
<evidence type="ECO:0000313" key="2">
    <source>
        <dbReference type="Proteomes" id="UP001570417"/>
    </source>
</evidence>
<keyword evidence="2" id="KW-1185">Reference proteome</keyword>
<gene>
    <name evidence="1" type="ORF">AB4566_21665</name>
</gene>
<evidence type="ECO:0000313" key="1">
    <source>
        <dbReference type="EMBL" id="MFA0570861.1"/>
    </source>
</evidence>
<evidence type="ECO:0008006" key="3">
    <source>
        <dbReference type="Google" id="ProtNLM"/>
    </source>
</evidence>
<accession>A0ABV4NHK1</accession>
<dbReference type="RefSeq" id="WP_372268665.1">
    <property type="nucleotide sequence ID" value="NZ_JBFRUW010000155.1"/>
</dbReference>
<dbReference type="Proteomes" id="UP001570417">
    <property type="component" value="Unassembled WGS sequence"/>
</dbReference>
<proteinExistence type="predicted"/>
<dbReference type="EMBL" id="JBFRUW010000155">
    <property type="protein sequence ID" value="MFA0570861.1"/>
    <property type="molecule type" value="Genomic_DNA"/>
</dbReference>
<comment type="caution">
    <text evidence="1">The sequence shown here is derived from an EMBL/GenBank/DDBJ whole genome shotgun (WGS) entry which is preliminary data.</text>
</comment>